<dbReference type="PANTHER" id="PTHR11207:SF0">
    <property type="entry name" value="RIBONUCLEASE 3"/>
    <property type="match status" value="1"/>
</dbReference>
<comment type="similarity">
    <text evidence="3">Belongs to the ribonuclease III family.</text>
</comment>
<dbReference type="AlphaFoldDB" id="A0A3B0Z1P4"/>
<comment type="catalytic activity">
    <reaction evidence="1">
        <text>Endonucleolytic cleavage to 5'-phosphomonoester.</text>
        <dbReference type="EC" id="3.1.26.3"/>
    </reaction>
</comment>
<dbReference type="NCBIfam" id="TIGR02191">
    <property type="entry name" value="RNaseIII"/>
    <property type="match status" value="1"/>
</dbReference>
<dbReference type="GO" id="GO:0010468">
    <property type="term" value="P:regulation of gene expression"/>
    <property type="evidence" value="ECO:0007669"/>
    <property type="project" value="TreeGrafter"/>
</dbReference>
<keyword evidence="15" id="KW-0694">RNA-binding</keyword>
<dbReference type="CDD" id="cd10845">
    <property type="entry name" value="DSRM_RNAse_III_family"/>
    <property type="match status" value="1"/>
</dbReference>
<dbReference type="EMBL" id="UOFO01000112">
    <property type="protein sequence ID" value="VAW87188.1"/>
    <property type="molecule type" value="Genomic_DNA"/>
</dbReference>
<evidence type="ECO:0000256" key="2">
    <source>
        <dbReference type="ARBA" id="ARBA00004496"/>
    </source>
</evidence>
<dbReference type="PANTHER" id="PTHR11207">
    <property type="entry name" value="RIBONUCLEASE III"/>
    <property type="match status" value="1"/>
</dbReference>
<dbReference type="FunFam" id="3.30.160.20:FF:000003">
    <property type="entry name" value="Ribonuclease 3"/>
    <property type="match status" value="1"/>
</dbReference>
<evidence type="ECO:0000259" key="16">
    <source>
        <dbReference type="PROSITE" id="PS50137"/>
    </source>
</evidence>
<keyword evidence="14" id="KW-0460">Magnesium</keyword>
<dbReference type="GO" id="GO:0008033">
    <property type="term" value="P:tRNA processing"/>
    <property type="evidence" value="ECO:0007669"/>
    <property type="project" value="UniProtKB-KW"/>
</dbReference>
<evidence type="ECO:0000259" key="17">
    <source>
        <dbReference type="PROSITE" id="PS50142"/>
    </source>
</evidence>
<dbReference type="FunFam" id="1.10.1520.10:FF:000001">
    <property type="entry name" value="Ribonuclease 3"/>
    <property type="match status" value="1"/>
</dbReference>
<proteinExistence type="inferred from homology"/>
<dbReference type="GO" id="GO:0006397">
    <property type="term" value="P:mRNA processing"/>
    <property type="evidence" value="ECO:0007669"/>
    <property type="project" value="UniProtKB-KW"/>
</dbReference>
<evidence type="ECO:0000256" key="10">
    <source>
        <dbReference type="ARBA" id="ARBA00022722"/>
    </source>
</evidence>
<keyword evidence="6" id="KW-0963">Cytoplasm</keyword>
<evidence type="ECO:0000313" key="18">
    <source>
        <dbReference type="EMBL" id="VAW87188.1"/>
    </source>
</evidence>
<gene>
    <name evidence="18" type="ORF">MNBD_GAMMA16-1415</name>
</gene>
<dbReference type="Gene3D" id="1.10.1520.10">
    <property type="entry name" value="Ribonuclease III domain"/>
    <property type="match status" value="1"/>
</dbReference>
<name>A0A3B0Z1P4_9ZZZZ</name>
<protein>
    <recommendedName>
        <fullName evidence="5">ribonuclease III</fullName>
        <ecNumber evidence="5">3.1.26.3</ecNumber>
    </recommendedName>
</protein>
<evidence type="ECO:0000256" key="15">
    <source>
        <dbReference type="ARBA" id="ARBA00022884"/>
    </source>
</evidence>
<evidence type="ECO:0000256" key="1">
    <source>
        <dbReference type="ARBA" id="ARBA00000109"/>
    </source>
</evidence>
<dbReference type="GO" id="GO:0042802">
    <property type="term" value="F:identical protein binding"/>
    <property type="evidence" value="ECO:0007669"/>
    <property type="project" value="UniProtKB-ARBA"/>
</dbReference>
<organism evidence="18">
    <name type="scientific">hydrothermal vent metagenome</name>
    <dbReference type="NCBI Taxonomy" id="652676"/>
    <lineage>
        <taxon>unclassified sequences</taxon>
        <taxon>metagenomes</taxon>
        <taxon>ecological metagenomes</taxon>
    </lineage>
</organism>
<evidence type="ECO:0000256" key="3">
    <source>
        <dbReference type="ARBA" id="ARBA00010183"/>
    </source>
</evidence>
<dbReference type="SMART" id="SM00358">
    <property type="entry name" value="DSRM"/>
    <property type="match status" value="1"/>
</dbReference>
<keyword evidence="12" id="KW-0255">Endonuclease</keyword>
<feature type="domain" description="DRBM" evidence="16">
    <location>
        <begin position="156"/>
        <end position="226"/>
    </location>
</feature>
<comment type="subunit">
    <text evidence="4">Homodimer.</text>
</comment>
<evidence type="ECO:0000256" key="8">
    <source>
        <dbReference type="ARBA" id="ARBA00022664"/>
    </source>
</evidence>
<comment type="subcellular location">
    <subcellularLocation>
        <location evidence="2">Cytoplasm</location>
    </subcellularLocation>
</comment>
<dbReference type="PROSITE" id="PS50142">
    <property type="entry name" value="RNASE_3_2"/>
    <property type="match status" value="1"/>
</dbReference>
<keyword evidence="10" id="KW-0540">Nuclease</keyword>
<dbReference type="PROSITE" id="PS50137">
    <property type="entry name" value="DS_RBD"/>
    <property type="match status" value="1"/>
</dbReference>
<evidence type="ECO:0000256" key="13">
    <source>
        <dbReference type="ARBA" id="ARBA00022801"/>
    </source>
</evidence>
<dbReference type="PROSITE" id="PS00517">
    <property type="entry name" value="RNASE_3_1"/>
    <property type="match status" value="1"/>
</dbReference>
<keyword evidence="9" id="KW-0819">tRNA processing</keyword>
<dbReference type="CDD" id="cd00593">
    <property type="entry name" value="RIBOc"/>
    <property type="match status" value="1"/>
</dbReference>
<dbReference type="GO" id="GO:0004525">
    <property type="term" value="F:ribonuclease III activity"/>
    <property type="evidence" value="ECO:0007669"/>
    <property type="project" value="UniProtKB-EC"/>
</dbReference>
<keyword evidence="13 18" id="KW-0378">Hydrolase</keyword>
<evidence type="ECO:0000256" key="11">
    <source>
        <dbReference type="ARBA" id="ARBA00022723"/>
    </source>
</evidence>
<dbReference type="Pfam" id="PF00035">
    <property type="entry name" value="dsrm"/>
    <property type="match status" value="1"/>
</dbReference>
<feature type="domain" description="RNase III" evidence="17">
    <location>
        <begin position="13"/>
        <end position="129"/>
    </location>
</feature>
<evidence type="ECO:0000256" key="5">
    <source>
        <dbReference type="ARBA" id="ARBA00012177"/>
    </source>
</evidence>
<evidence type="ECO:0000256" key="6">
    <source>
        <dbReference type="ARBA" id="ARBA00022490"/>
    </source>
</evidence>
<dbReference type="InterPro" id="IPR014720">
    <property type="entry name" value="dsRBD_dom"/>
</dbReference>
<dbReference type="EC" id="3.1.26.3" evidence="5"/>
<keyword evidence="8" id="KW-0507">mRNA processing</keyword>
<keyword evidence="7" id="KW-0698">rRNA processing</keyword>
<evidence type="ECO:0000256" key="12">
    <source>
        <dbReference type="ARBA" id="ARBA00022759"/>
    </source>
</evidence>
<dbReference type="SMART" id="SM00535">
    <property type="entry name" value="RIBOc"/>
    <property type="match status" value="1"/>
</dbReference>
<evidence type="ECO:0000256" key="7">
    <source>
        <dbReference type="ARBA" id="ARBA00022552"/>
    </source>
</evidence>
<reference evidence="18" key="1">
    <citation type="submission" date="2018-06" db="EMBL/GenBank/DDBJ databases">
        <authorList>
            <person name="Zhirakovskaya E."/>
        </authorList>
    </citation>
    <scope>NUCLEOTIDE SEQUENCE</scope>
</reference>
<dbReference type="SUPFAM" id="SSF54768">
    <property type="entry name" value="dsRNA-binding domain-like"/>
    <property type="match status" value="1"/>
</dbReference>
<dbReference type="GO" id="GO:0046872">
    <property type="term" value="F:metal ion binding"/>
    <property type="evidence" value="ECO:0007669"/>
    <property type="project" value="UniProtKB-KW"/>
</dbReference>
<evidence type="ECO:0000256" key="9">
    <source>
        <dbReference type="ARBA" id="ARBA00022694"/>
    </source>
</evidence>
<dbReference type="HAMAP" id="MF_00104">
    <property type="entry name" value="RNase_III"/>
    <property type="match status" value="1"/>
</dbReference>
<dbReference type="InterPro" id="IPR036389">
    <property type="entry name" value="RNase_III_sf"/>
</dbReference>
<accession>A0A3B0Z1P4</accession>
<evidence type="ECO:0000256" key="14">
    <source>
        <dbReference type="ARBA" id="ARBA00022842"/>
    </source>
</evidence>
<dbReference type="InterPro" id="IPR011907">
    <property type="entry name" value="RNase_III"/>
</dbReference>
<dbReference type="Pfam" id="PF14622">
    <property type="entry name" value="Ribonucleas_3_3"/>
    <property type="match status" value="1"/>
</dbReference>
<evidence type="ECO:0000256" key="4">
    <source>
        <dbReference type="ARBA" id="ARBA00011738"/>
    </source>
</evidence>
<dbReference type="InterPro" id="IPR000999">
    <property type="entry name" value="RNase_III_dom"/>
</dbReference>
<dbReference type="GO" id="GO:0003725">
    <property type="term" value="F:double-stranded RNA binding"/>
    <property type="evidence" value="ECO:0007669"/>
    <property type="project" value="TreeGrafter"/>
</dbReference>
<dbReference type="GO" id="GO:0006364">
    <property type="term" value="P:rRNA processing"/>
    <property type="evidence" value="ECO:0007669"/>
    <property type="project" value="UniProtKB-KW"/>
</dbReference>
<sequence>MIVNLDRLQSRSQLGYQFQQIKHLEQALTHRSLGRTNNERLEYLGDAILGFVIASEVYSRFPQASEGELSRMRSQLVKGQTLAEVARSLGLGDYLRLGTGELKSGGHRRDSILAGALEAILGAVYIDSEIESTTNLIVNLFRPRLDTLTPETAQKDPKTTLQEYLQARKLSLPAYTMVTVEGAEHEQKFKVNCSIDELEIAADGVGINRRNAEQHAADEVLKKISNLNNN</sequence>
<dbReference type="Gene3D" id="3.30.160.20">
    <property type="match status" value="1"/>
</dbReference>
<keyword evidence="11" id="KW-0479">Metal-binding</keyword>
<dbReference type="GO" id="GO:0005737">
    <property type="term" value="C:cytoplasm"/>
    <property type="evidence" value="ECO:0007669"/>
    <property type="project" value="UniProtKB-SubCell"/>
</dbReference>
<dbReference type="SUPFAM" id="SSF69065">
    <property type="entry name" value="RNase III domain-like"/>
    <property type="match status" value="1"/>
</dbReference>